<sequence>MADGKRGIAQLGCLDKRMITQPDWLNKRTTIHPPTPRETSPDSPTPSVSLPVSSVDMVIAELRNRNCGRLQVEEEWRCISLGRSQFNTLETRIKVDKDIYWSKYDYFPNLAKFVLRMAKTQHESVHKKFERHII</sequence>
<proteinExistence type="predicted"/>
<gene>
    <name evidence="2" type="ORF">B0T25DRAFT_566473</name>
</gene>
<evidence type="ECO:0000313" key="3">
    <source>
        <dbReference type="Proteomes" id="UP001275084"/>
    </source>
</evidence>
<feature type="region of interest" description="Disordered" evidence="1">
    <location>
        <begin position="25"/>
        <end position="48"/>
    </location>
</feature>
<reference evidence="2" key="2">
    <citation type="submission" date="2023-06" db="EMBL/GenBank/DDBJ databases">
        <authorList>
            <consortium name="Lawrence Berkeley National Laboratory"/>
            <person name="Haridas S."/>
            <person name="Hensen N."/>
            <person name="Bonometti L."/>
            <person name="Westerberg I."/>
            <person name="Brannstrom I.O."/>
            <person name="Guillou S."/>
            <person name="Cros-Aarteil S."/>
            <person name="Calhoun S."/>
            <person name="Kuo A."/>
            <person name="Mondo S."/>
            <person name="Pangilinan J."/>
            <person name="Riley R."/>
            <person name="Labutti K."/>
            <person name="Andreopoulos B."/>
            <person name="Lipzen A."/>
            <person name="Chen C."/>
            <person name="Yanf M."/>
            <person name="Daum C."/>
            <person name="Ng V."/>
            <person name="Clum A."/>
            <person name="Steindorff A."/>
            <person name="Ohm R."/>
            <person name="Martin F."/>
            <person name="Silar P."/>
            <person name="Natvig D."/>
            <person name="Lalanne C."/>
            <person name="Gautier V."/>
            <person name="Ament-Velasquez S.L."/>
            <person name="Kruys A."/>
            <person name="Hutchinson M.I."/>
            <person name="Powell A.J."/>
            <person name="Barry K."/>
            <person name="Miller A.N."/>
            <person name="Grigoriev I.V."/>
            <person name="Debuchy R."/>
            <person name="Gladieux P."/>
            <person name="Thoren M.H."/>
            <person name="Johannesson H."/>
        </authorList>
    </citation>
    <scope>NUCLEOTIDE SEQUENCE</scope>
    <source>
        <strain evidence="2">CBS 955.72</strain>
    </source>
</reference>
<name>A0AAJ0MFW1_9PEZI</name>
<organism evidence="2 3">
    <name type="scientific">Lasiosphaeria hispida</name>
    <dbReference type="NCBI Taxonomy" id="260671"/>
    <lineage>
        <taxon>Eukaryota</taxon>
        <taxon>Fungi</taxon>
        <taxon>Dikarya</taxon>
        <taxon>Ascomycota</taxon>
        <taxon>Pezizomycotina</taxon>
        <taxon>Sordariomycetes</taxon>
        <taxon>Sordariomycetidae</taxon>
        <taxon>Sordariales</taxon>
        <taxon>Lasiosphaeriaceae</taxon>
        <taxon>Lasiosphaeria</taxon>
    </lineage>
</organism>
<evidence type="ECO:0000256" key="1">
    <source>
        <dbReference type="SAM" id="MobiDB-lite"/>
    </source>
</evidence>
<dbReference type="EMBL" id="JAUIQD010000003">
    <property type="protein sequence ID" value="KAK3357160.1"/>
    <property type="molecule type" value="Genomic_DNA"/>
</dbReference>
<keyword evidence="3" id="KW-1185">Reference proteome</keyword>
<dbReference type="AlphaFoldDB" id="A0AAJ0MFW1"/>
<dbReference type="Proteomes" id="UP001275084">
    <property type="component" value="Unassembled WGS sequence"/>
</dbReference>
<accession>A0AAJ0MFW1</accession>
<protein>
    <submittedName>
        <fullName evidence="2">Uncharacterized protein</fullName>
    </submittedName>
</protein>
<comment type="caution">
    <text evidence="2">The sequence shown here is derived from an EMBL/GenBank/DDBJ whole genome shotgun (WGS) entry which is preliminary data.</text>
</comment>
<evidence type="ECO:0000313" key="2">
    <source>
        <dbReference type="EMBL" id="KAK3357160.1"/>
    </source>
</evidence>
<reference evidence="2" key="1">
    <citation type="journal article" date="2023" name="Mol. Phylogenet. Evol.">
        <title>Genome-scale phylogeny and comparative genomics of the fungal order Sordariales.</title>
        <authorList>
            <person name="Hensen N."/>
            <person name="Bonometti L."/>
            <person name="Westerberg I."/>
            <person name="Brannstrom I.O."/>
            <person name="Guillou S."/>
            <person name="Cros-Aarteil S."/>
            <person name="Calhoun S."/>
            <person name="Haridas S."/>
            <person name="Kuo A."/>
            <person name="Mondo S."/>
            <person name="Pangilinan J."/>
            <person name="Riley R."/>
            <person name="LaButti K."/>
            <person name="Andreopoulos B."/>
            <person name="Lipzen A."/>
            <person name="Chen C."/>
            <person name="Yan M."/>
            <person name="Daum C."/>
            <person name="Ng V."/>
            <person name="Clum A."/>
            <person name="Steindorff A."/>
            <person name="Ohm R.A."/>
            <person name="Martin F."/>
            <person name="Silar P."/>
            <person name="Natvig D.O."/>
            <person name="Lalanne C."/>
            <person name="Gautier V."/>
            <person name="Ament-Velasquez S.L."/>
            <person name="Kruys A."/>
            <person name="Hutchinson M.I."/>
            <person name="Powell A.J."/>
            <person name="Barry K."/>
            <person name="Miller A.N."/>
            <person name="Grigoriev I.V."/>
            <person name="Debuchy R."/>
            <person name="Gladieux P."/>
            <person name="Hiltunen Thoren M."/>
            <person name="Johannesson H."/>
        </authorList>
    </citation>
    <scope>NUCLEOTIDE SEQUENCE</scope>
    <source>
        <strain evidence="2">CBS 955.72</strain>
    </source>
</reference>